<comment type="caution">
    <text evidence="2">The sequence shown here is derived from an EMBL/GenBank/DDBJ whole genome shotgun (WGS) entry which is preliminary data.</text>
</comment>
<dbReference type="EMBL" id="BDGG01000013">
    <property type="protein sequence ID" value="GAV06322.1"/>
    <property type="molecule type" value="Genomic_DNA"/>
</dbReference>
<evidence type="ECO:0000256" key="1">
    <source>
        <dbReference type="SAM" id="MobiDB-lite"/>
    </source>
</evidence>
<evidence type="ECO:0000313" key="2">
    <source>
        <dbReference type="EMBL" id="GAV06322.1"/>
    </source>
</evidence>
<accession>A0A1D1VY43</accession>
<feature type="region of interest" description="Disordered" evidence="1">
    <location>
        <begin position="16"/>
        <end position="82"/>
    </location>
</feature>
<sequence>MDERVILPKEVTTMLPGCFHPKQTGVTEDSEKKVGGDSSTVRQLGQAYRSTDGTSNIRSGVHSSRVSRRDRSIGADNGQDTH</sequence>
<keyword evidence="3" id="KW-1185">Reference proteome</keyword>
<protein>
    <submittedName>
        <fullName evidence="2">Uncharacterized protein</fullName>
    </submittedName>
</protein>
<dbReference type="Proteomes" id="UP000186922">
    <property type="component" value="Unassembled WGS sequence"/>
</dbReference>
<feature type="compositionally biased region" description="Polar residues" evidence="1">
    <location>
        <begin position="37"/>
        <end position="57"/>
    </location>
</feature>
<gene>
    <name evidence="2" type="primary">RvY_16334-1</name>
    <name evidence="2" type="synonym">RvY_16334.1</name>
    <name evidence="2" type="ORF">RvY_16334</name>
</gene>
<dbReference type="AlphaFoldDB" id="A0A1D1VY43"/>
<name>A0A1D1VY43_RAMVA</name>
<reference evidence="2 3" key="1">
    <citation type="journal article" date="2016" name="Nat. Commun.">
        <title>Extremotolerant tardigrade genome and improved radiotolerance of human cultured cells by tardigrade-unique protein.</title>
        <authorList>
            <person name="Hashimoto T."/>
            <person name="Horikawa D.D."/>
            <person name="Saito Y."/>
            <person name="Kuwahara H."/>
            <person name="Kozuka-Hata H."/>
            <person name="Shin-I T."/>
            <person name="Minakuchi Y."/>
            <person name="Ohishi K."/>
            <person name="Motoyama A."/>
            <person name="Aizu T."/>
            <person name="Enomoto A."/>
            <person name="Kondo K."/>
            <person name="Tanaka S."/>
            <person name="Hara Y."/>
            <person name="Koshikawa S."/>
            <person name="Sagara H."/>
            <person name="Miura T."/>
            <person name="Yokobori S."/>
            <person name="Miyagawa K."/>
            <person name="Suzuki Y."/>
            <person name="Kubo T."/>
            <person name="Oyama M."/>
            <person name="Kohara Y."/>
            <person name="Fujiyama A."/>
            <person name="Arakawa K."/>
            <person name="Katayama T."/>
            <person name="Toyoda A."/>
            <person name="Kunieda T."/>
        </authorList>
    </citation>
    <scope>NUCLEOTIDE SEQUENCE [LARGE SCALE GENOMIC DNA]</scope>
    <source>
        <strain evidence="2 3">YOKOZUNA-1</strain>
    </source>
</reference>
<evidence type="ECO:0000313" key="3">
    <source>
        <dbReference type="Proteomes" id="UP000186922"/>
    </source>
</evidence>
<proteinExistence type="predicted"/>
<organism evidence="2 3">
    <name type="scientific">Ramazzottius varieornatus</name>
    <name type="common">Water bear</name>
    <name type="synonym">Tardigrade</name>
    <dbReference type="NCBI Taxonomy" id="947166"/>
    <lineage>
        <taxon>Eukaryota</taxon>
        <taxon>Metazoa</taxon>
        <taxon>Ecdysozoa</taxon>
        <taxon>Tardigrada</taxon>
        <taxon>Eutardigrada</taxon>
        <taxon>Parachela</taxon>
        <taxon>Hypsibioidea</taxon>
        <taxon>Ramazzottiidae</taxon>
        <taxon>Ramazzottius</taxon>
    </lineage>
</organism>
<feature type="compositionally biased region" description="Basic and acidic residues" evidence="1">
    <location>
        <begin position="67"/>
        <end position="82"/>
    </location>
</feature>